<feature type="domain" description="Chitin-binding type-2" evidence="9">
    <location>
        <begin position="412"/>
        <end position="466"/>
    </location>
</feature>
<protein>
    <submittedName>
        <fullName evidence="12">Chitinase-3-like protein 1</fullName>
    </submittedName>
</protein>
<evidence type="ECO:0000259" key="9">
    <source>
        <dbReference type="PROSITE" id="PS50940"/>
    </source>
</evidence>
<dbReference type="InterPro" id="IPR002557">
    <property type="entry name" value="Chitin-bd_dom"/>
</dbReference>
<dbReference type="SUPFAM" id="SSF51445">
    <property type="entry name" value="(Trans)glycosidases"/>
    <property type="match status" value="1"/>
</dbReference>
<feature type="chain" id="PRO_5046725323" evidence="8">
    <location>
        <begin position="23"/>
        <end position="466"/>
    </location>
</feature>
<feature type="domain" description="GH18" evidence="10">
    <location>
        <begin position="24"/>
        <end position="380"/>
    </location>
</feature>
<dbReference type="Gene3D" id="3.20.20.80">
    <property type="entry name" value="Glycosidases"/>
    <property type="match status" value="1"/>
</dbReference>
<gene>
    <name evidence="12" type="primary">LOC131801616</name>
</gene>
<evidence type="ECO:0000256" key="6">
    <source>
        <dbReference type="ARBA" id="ARBA00023295"/>
    </source>
</evidence>
<evidence type="ECO:0000256" key="5">
    <source>
        <dbReference type="ARBA" id="ARBA00023157"/>
    </source>
</evidence>
<dbReference type="SMART" id="SM00636">
    <property type="entry name" value="Glyco_18"/>
    <property type="match status" value="1"/>
</dbReference>
<keyword evidence="11" id="KW-1185">Reference proteome</keyword>
<dbReference type="PROSITE" id="PS01095">
    <property type="entry name" value="GH18_1"/>
    <property type="match status" value="1"/>
</dbReference>
<dbReference type="InterPro" id="IPR029070">
    <property type="entry name" value="Chitinase_insertion_sf"/>
</dbReference>
<keyword evidence="5" id="KW-1015">Disulfide bond</keyword>
<dbReference type="PROSITE" id="PS50940">
    <property type="entry name" value="CHIT_BIND_II"/>
    <property type="match status" value="1"/>
</dbReference>
<dbReference type="CDD" id="cd02872">
    <property type="entry name" value="GH18_chitolectin_chitotriosidase"/>
    <property type="match status" value="1"/>
</dbReference>
<organism evidence="11 12">
    <name type="scientific">Musca domestica</name>
    <name type="common">House fly</name>
    <dbReference type="NCBI Taxonomy" id="7370"/>
    <lineage>
        <taxon>Eukaryota</taxon>
        <taxon>Metazoa</taxon>
        <taxon>Ecdysozoa</taxon>
        <taxon>Arthropoda</taxon>
        <taxon>Hexapoda</taxon>
        <taxon>Insecta</taxon>
        <taxon>Pterygota</taxon>
        <taxon>Neoptera</taxon>
        <taxon>Endopterygota</taxon>
        <taxon>Diptera</taxon>
        <taxon>Brachycera</taxon>
        <taxon>Muscomorpha</taxon>
        <taxon>Muscoidea</taxon>
        <taxon>Muscidae</taxon>
        <taxon>Musca</taxon>
    </lineage>
</organism>
<evidence type="ECO:0000256" key="2">
    <source>
        <dbReference type="ARBA" id="ARBA00022669"/>
    </source>
</evidence>
<dbReference type="SUPFAM" id="SSF54556">
    <property type="entry name" value="Chitinase insertion domain"/>
    <property type="match status" value="1"/>
</dbReference>
<keyword evidence="4 7" id="KW-0378">Hydrolase</keyword>
<keyword evidence="2" id="KW-0147">Chitin-binding</keyword>
<dbReference type="Proteomes" id="UP001652621">
    <property type="component" value="Unplaced"/>
</dbReference>
<dbReference type="PANTHER" id="PTHR11177:SF360">
    <property type="entry name" value="CHITINASE 4-RELATED"/>
    <property type="match status" value="1"/>
</dbReference>
<evidence type="ECO:0000256" key="3">
    <source>
        <dbReference type="ARBA" id="ARBA00022729"/>
    </source>
</evidence>
<evidence type="ECO:0000313" key="12">
    <source>
        <dbReference type="RefSeq" id="XP_058976433.1"/>
    </source>
</evidence>
<dbReference type="InterPro" id="IPR050314">
    <property type="entry name" value="Glycosyl_Hydrlase_18"/>
</dbReference>
<accession>A0ABM3USC3</accession>
<dbReference type="PANTHER" id="PTHR11177">
    <property type="entry name" value="CHITINASE"/>
    <property type="match status" value="1"/>
</dbReference>
<evidence type="ECO:0000256" key="7">
    <source>
        <dbReference type="RuleBase" id="RU000489"/>
    </source>
</evidence>
<dbReference type="InterPro" id="IPR011583">
    <property type="entry name" value="Chitinase_II/V-like_cat"/>
</dbReference>
<proteinExistence type="inferred from homology"/>
<dbReference type="Gene3D" id="2.170.140.10">
    <property type="entry name" value="Chitin binding domain"/>
    <property type="match status" value="1"/>
</dbReference>
<comment type="similarity">
    <text evidence="1">Belongs to the glycosyl hydrolase 18 family. Chitinase class II subfamily.</text>
</comment>
<name>A0ABM3USC3_MUSDO</name>
<keyword evidence="6 7" id="KW-0326">Glycosidase</keyword>
<dbReference type="InterPro" id="IPR017853">
    <property type="entry name" value="GH"/>
</dbReference>
<dbReference type="SUPFAM" id="SSF57625">
    <property type="entry name" value="Invertebrate chitin-binding proteins"/>
    <property type="match status" value="1"/>
</dbReference>
<dbReference type="Pfam" id="PF00704">
    <property type="entry name" value="Glyco_hydro_18"/>
    <property type="match status" value="1"/>
</dbReference>
<dbReference type="Pfam" id="PF01607">
    <property type="entry name" value="CBM_14"/>
    <property type="match status" value="1"/>
</dbReference>
<dbReference type="GeneID" id="131801616"/>
<dbReference type="PROSITE" id="PS51910">
    <property type="entry name" value="GH18_2"/>
    <property type="match status" value="1"/>
</dbReference>
<evidence type="ECO:0000313" key="11">
    <source>
        <dbReference type="Proteomes" id="UP001652621"/>
    </source>
</evidence>
<keyword evidence="3 8" id="KW-0732">Signal</keyword>
<dbReference type="RefSeq" id="XP_058976433.1">
    <property type="nucleotide sequence ID" value="XM_059120450.1"/>
</dbReference>
<sequence>MFQIKLAVSLFILASLGAMVNAKKMVNCYYGTWAKYRTGNGNFEAENIDPFLCTHISYSFFGIDGPSGRFKSLDTWLDMDTGLGMIRKTMQLKSKNPNLKILAVVGGWNEGSDKFSAMAADPHKRKAFIDSSLAFIKQYGFDGLDIDWEYPAQREGSSPRDKQNFVTLLKELKNALSPLNLELGIAVGASATTAAISYDIPNIAKYVDFINVMTYDFHNQATLSYNSPLKGQGENNVESAIKYWLNAGAPASKLIMGLAFYGRHFAYAQQPQAGAPQLGEGTPGPYTQQRGFLGYNEICQLKNSGYNFQFDNAHGVPYAYNGNQWIGFDDAKSIAMKVQLANSLNLGGAMVWSLESDDFRGECGEKYVLLNALNSALGGSSSSNPNPPQTVTTRKPSVVVTSAPVVSKPNAPAGCSSDGYFANQSDCNRFYQCSGGVRYEYNCAAGLHFDTVSLSCTWPGQANCGN</sequence>
<evidence type="ECO:0000259" key="10">
    <source>
        <dbReference type="PROSITE" id="PS51910"/>
    </source>
</evidence>
<reference evidence="12" key="1">
    <citation type="submission" date="2025-08" db="UniProtKB">
        <authorList>
            <consortium name="RefSeq"/>
        </authorList>
    </citation>
    <scope>IDENTIFICATION</scope>
    <source>
        <strain evidence="12">Aabys</strain>
        <tissue evidence="12">Whole body</tissue>
    </source>
</reference>
<evidence type="ECO:0000256" key="8">
    <source>
        <dbReference type="SAM" id="SignalP"/>
    </source>
</evidence>
<dbReference type="Gene3D" id="3.10.50.10">
    <property type="match status" value="1"/>
</dbReference>
<dbReference type="InterPro" id="IPR001579">
    <property type="entry name" value="Glyco_hydro_18_chit_AS"/>
</dbReference>
<dbReference type="SMART" id="SM00494">
    <property type="entry name" value="ChtBD2"/>
    <property type="match status" value="1"/>
</dbReference>
<feature type="signal peptide" evidence="8">
    <location>
        <begin position="1"/>
        <end position="22"/>
    </location>
</feature>
<evidence type="ECO:0000256" key="4">
    <source>
        <dbReference type="ARBA" id="ARBA00022801"/>
    </source>
</evidence>
<dbReference type="InterPro" id="IPR001223">
    <property type="entry name" value="Glyco_hydro18_cat"/>
</dbReference>
<dbReference type="InterPro" id="IPR036508">
    <property type="entry name" value="Chitin-bd_dom_sf"/>
</dbReference>
<evidence type="ECO:0000256" key="1">
    <source>
        <dbReference type="ARBA" id="ARBA00009121"/>
    </source>
</evidence>